<dbReference type="Proteomes" id="UP000657385">
    <property type="component" value="Unassembled WGS sequence"/>
</dbReference>
<dbReference type="EMBL" id="JADPRT010000016">
    <property type="protein sequence ID" value="MBF9072370.1"/>
    <property type="molecule type" value="Genomic_DNA"/>
</dbReference>
<gene>
    <name evidence="1" type="ORF">I2501_30530</name>
</gene>
<sequence length="178" mass="20216">MADPRSTASMTYERAGVLLSRLPVRIDLGLSDAEIAAVEERFGFRFADDHRVFLQAGLPAGPGWPDWRNGDPEDLRGRLDWPREGVLFDVGHGFWWLRLIVGGSLNAYRGGLLIWHEGWDLLGRPDVLQPLIGWTSEYEDWTESWGMPRETFTERIITEARSLLDGPWPPTKGTNENV</sequence>
<evidence type="ECO:0000313" key="1">
    <source>
        <dbReference type="EMBL" id="MBF9072370.1"/>
    </source>
</evidence>
<keyword evidence="2" id="KW-1185">Reference proteome</keyword>
<evidence type="ECO:0008006" key="3">
    <source>
        <dbReference type="Google" id="ProtNLM"/>
    </source>
</evidence>
<dbReference type="AlphaFoldDB" id="A0A931B6Z5"/>
<dbReference type="PANTHER" id="PTHR32011">
    <property type="entry name" value="OS08G0472400 PROTEIN"/>
    <property type="match status" value="1"/>
</dbReference>
<accession>A0A931B6Z5</accession>
<comment type="caution">
    <text evidence="1">The sequence shown here is derived from an EMBL/GenBank/DDBJ whole genome shotgun (WGS) entry which is preliminary data.</text>
</comment>
<reference evidence="1" key="1">
    <citation type="submission" date="2020-11" db="EMBL/GenBank/DDBJ databases">
        <title>Isolation and identification of active actinomycetes.</title>
        <authorList>
            <person name="Yu B."/>
        </authorList>
    </citation>
    <scope>NUCLEOTIDE SEQUENCE</scope>
    <source>
        <strain evidence="1">NEAU-YB345</strain>
    </source>
</reference>
<dbReference type="RefSeq" id="WP_196197542.1">
    <property type="nucleotide sequence ID" value="NZ_JADPRT010000016.1"/>
</dbReference>
<name>A0A931B6Z5_9ACTN</name>
<evidence type="ECO:0000313" key="2">
    <source>
        <dbReference type="Proteomes" id="UP000657385"/>
    </source>
</evidence>
<dbReference type="PANTHER" id="PTHR32011:SF2">
    <property type="entry name" value="OS08G0472400 PROTEIN"/>
    <property type="match status" value="1"/>
</dbReference>
<organism evidence="1 2">
    <name type="scientific">Streptacidiphilus fuscans</name>
    <dbReference type="NCBI Taxonomy" id="2789292"/>
    <lineage>
        <taxon>Bacteria</taxon>
        <taxon>Bacillati</taxon>
        <taxon>Actinomycetota</taxon>
        <taxon>Actinomycetes</taxon>
        <taxon>Kitasatosporales</taxon>
        <taxon>Streptomycetaceae</taxon>
        <taxon>Streptacidiphilus</taxon>
    </lineage>
</organism>
<protein>
    <recommendedName>
        <fullName evidence="3">SMI1/KNR4 family protein</fullName>
    </recommendedName>
</protein>
<proteinExistence type="predicted"/>